<dbReference type="InterPro" id="IPR036388">
    <property type="entry name" value="WH-like_DNA-bd_sf"/>
</dbReference>
<dbReference type="AlphaFoldDB" id="A0A6G7ENT9"/>
<protein>
    <submittedName>
        <fullName evidence="1">Uncharacterized protein</fullName>
    </submittedName>
</protein>
<evidence type="ECO:0000313" key="1">
    <source>
        <dbReference type="EMBL" id="QHW12395.1"/>
    </source>
</evidence>
<dbReference type="InterPro" id="IPR036390">
    <property type="entry name" value="WH_DNA-bd_sf"/>
</dbReference>
<dbReference type="RefSeq" id="WP_164941527.1">
    <property type="nucleotide sequence ID" value="NZ_CP047361.1"/>
</dbReference>
<accession>A0A6G7ENT9</accession>
<dbReference type="SUPFAM" id="SSF46785">
    <property type="entry name" value="Winged helix' DNA-binding domain"/>
    <property type="match status" value="1"/>
</dbReference>
<gene>
    <name evidence="1" type="ORF">SD607_00041</name>
</gene>
<organism evidence="1">
    <name type="scientific">Macrococcoides canis</name>
    <dbReference type="NCBI Taxonomy" id="1855823"/>
    <lineage>
        <taxon>Bacteria</taxon>
        <taxon>Bacillati</taxon>
        <taxon>Bacillota</taxon>
        <taxon>Bacilli</taxon>
        <taxon>Bacillales</taxon>
        <taxon>Staphylococcaceae</taxon>
        <taxon>Macrococcoides</taxon>
    </lineage>
</organism>
<dbReference type="EMBL" id="MN728682">
    <property type="protein sequence ID" value="QHW12395.1"/>
    <property type="molecule type" value="Genomic_DNA"/>
</dbReference>
<proteinExistence type="predicted"/>
<dbReference type="Gene3D" id="1.10.10.10">
    <property type="entry name" value="Winged helix-like DNA-binding domain superfamily/Winged helix DNA-binding domain"/>
    <property type="match status" value="1"/>
</dbReference>
<sequence>MFTHRVYAEFENQIEYIKDKEFDEQKGEVMILEYLSKNEFITRREVERLCGFSSTTSKRVLKALRDKEEIILVGESKSSKYTLKN</sequence>
<name>A0A6G7ENT9_9STAP</name>
<reference evidence="1" key="1">
    <citation type="journal article" date="2020" name="Antimicrob. Agents Chemother.">
        <title>The novel macrolide resistance genes mef(D), msr(F) and msr(H) are present on resistance islands in Macrococcus canis, Macrococcus caseolyticus and Staphylococcus aureus.</title>
        <authorList>
            <person name="Schwendener S."/>
            <person name="Dona V."/>
            <person name="Perreten V."/>
        </authorList>
    </citation>
    <scope>NUCLEOTIDE SEQUENCE</scope>
    <source>
        <strain evidence="1">SD607</strain>
    </source>
</reference>